<reference evidence="1 2" key="1">
    <citation type="journal article" date="2015" name="Genome Announc.">
        <title>Genome sequencing of 18 francisella strains to aid in assay development and testing.</title>
        <authorList>
            <person name="Johnson S.L."/>
            <person name="Daligault H.E."/>
            <person name="Davenport K.W."/>
            <person name="Coyne S.R."/>
            <person name="Frey K.G."/>
            <person name="Koroleva G.I."/>
            <person name="Broomall S.M."/>
            <person name="Bishop-Lilly K.A."/>
            <person name="Bruce D.C."/>
            <person name="Chertkov O."/>
            <person name="Freitas T."/>
            <person name="Jaissle J."/>
            <person name="Ladner J.T."/>
            <person name="Rosenzweig C.N."/>
            <person name="Gibbons H.S."/>
            <person name="Palacios G.F."/>
            <person name="Redden C.L."/>
            <person name="Xu Y."/>
            <person name="Minogue T.D."/>
            <person name="Chain P.S."/>
        </authorList>
    </citation>
    <scope>NUCLEOTIDE SEQUENCE [LARGE SCALE GENOMIC DNA]</scope>
    <source>
        <strain evidence="1 2">GA01-2794</strain>
    </source>
</reference>
<proteinExistence type="predicted"/>
<dbReference type="KEGG" id="fpz:LA55_860"/>
<dbReference type="RefSeq" id="WP_044526040.1">
    <property type="nucleotide sequence ID" value="NZ_CP009440.1"/>
</dbReference>
<sequence>MFFIIPFIYYSDSYSNLNSQLISIAADSTTSTIGNLDFNQNNIYREFTDNLDTTAFNGMMNIAGIGEVRDLQEAATQNQNLADLLGKMNTEGYTAKLGLADDLLTEWTKTSNFSDTNNLENITLEDGTSFTFNISDSTRGQLDKIQTLETFSSNKLIQISIDGDTLTITHGNKSRSYNIVRGQENVLGDSYFTAGWNEYTVGNTVLRDMNLTSVANGYNSILNTVKENIFAQTEYPQILENVGFDYNAESGEIGLNFDGVNEFRGVA</sequence>
<evidence type="ECO:0000313" key="2">
    <source>
        <dbReference type="Proteomes" id="UP000031830"/>
    </source>
</evidence>
<gene>
    <name evidence="1" type="ORF">LA55_860</name>
</gene>
<dbReference type="AlphaFoldDB" id="A0A0B6CYP4"/>
<organism evidence="1 2">
    <name type="scientific">Francisella philomiragia</name>
    <dbReference type="NCBI Taxonomy" id="28110"/>
    <lineage>
        <taxon>Bacteria</taxon>
        <taxon>Pseudomonadati</taxon>
        <taxon>Pseudomonadota</taxon>
        <taxon>Gammaproteobacteria</taxon>
        <taxon>Thiotrichales</taxon>
        <taxon>Francisellaceae</taxon>
        <taxon>Francisella</taxon>
    </lineage>
</organism>
<dbReference type="Proteomes" id="UP000031830">
    <property type="component" value="Chromosome"/>
</dbReference>
<dbReference type="STRING" id="28110.KU46_197"/>
<dbReference type="EMBL" id="CP009440">
    <property type="protein sequence ID" value="AJI53930.1"/>
    <property type="molecule type" value="Genomic_DNA"/>
</dbReference>
<evidence type="ECO:0000313" key="1">
    <source>
        <dbReference type="EMBL" id="AJI53930.1"/>
    </source>
</evidence>
<protein>
    <submittedName>
        <fullName evidence="1">Uncharacterized protein</fullName>
    </submittedName>
</protein>
<accession>A0A0B6CYP4</accession>
<dbReference type="OrthoDB" id="5618685at2"/>
<name>A0A0B6CYP4_9GAMM</name>